<sequence length="99" mass="11489">MTASTTTDHLAKLRLPLLEDLSHENEPFECPFCFTLQTFKSERSWKVHAFNDLKAYLCTIGGAECDDLLFDDRNAWNSSPFLQYHALLEVKTAYHQFLM</sequence>
<dbReference type="AlphaFoldDB" id="A0A8I2ZEX7"/>
<dbReference type="OrthoDB" id="6133115at2759"/>
<dbReference type="PANTHER" id="PTHR35391">
    <property type="entry name" value="C2H2-TYPE DOMAIN-CONTAINING PROTEIN-RELATED"/>
    <property type="match status" value="1"/>
</dbReference>
<dbReference type="Pfam" id="PF26082">
    <property type="entry name" value="zf-C2H2_AcuF"/>
    <property type="match status" value="1"/>
</dbReference>
<comment type="caution">
    <text evidence="2">The sequence shown here is derived from an EMBL/GenBank/DDBJ whole genome shotgun (WGS) entry which is preliminary data.</text>
</comment>
<evidence type="ECO:0000313" key="2">
    <source>
        <dbReference type="EMBL" id="KAG7129481.1"/>
    </source>
</evidence>
<gene>
    <name evidence="2" type="ORF">HYQ45_011345</name>
</gene>
<protein>
    <recommendedName>
        <fullName evidence="1">Oxidoreductase acuF-like C2H2 type zinc-finger domain-containing protein</fullName>
    </recommendedName>
</protein>
<feature type="domain" description="Oxidoreductase acuF-like C2H2 type zinc-finger" evidence="1">
    <location>
        <begin position="26"/>
        <end position="53"/>
    </location>
</feature>
<dbReference type="InterPro" id="IPR058925">
    <property type="entry name" value="zf-C2H2_AcuF"/>
</dbReference>
<dbReference type="EMBL" id="JAEMWZ010000245">
    <property type="protein sequence ID" value="KAG7129481.1"/>
    <property type="molecule type" value="Genomic_DNA"/>
</dbReference>
<evidence type="ECO:0000313" key="3">
    <source>
        <dbReference type="Proteomes" id="UP000689129"/>
    </source>
</evidence>
<reference evidence="2" key="1">
    <citation type="journal article" date="2021" name="Mol. Plant Pathol.">
        <title>A 20-kb lineage-specific genomic region tames virulence in pathogenic amphidiploid Verticillium longisporum.</title>
        <authorList>
            <person name="Harting R."/>
            <person name="Starke J."/>
            <person name="Kusch H."/>
            <person name="Poggeler S."/>
            <person name="Maurus I."/>
            <person name="Schluter R."/>
            <person name="Landesfeind M."/>
            <person name="Bulla I."/>
            <person name="Nowrousian M."/>
            <person name="de Jonge R."/>
            <person name="Stahlhut G."/>
            <person name="Hoff K.J."/>
            <person name="Asshauer K.P."/>
            <person name="Thurmer A."/>
            <person name="Stanke M."/>
            <person name="Daniel R."/>
            <person name="Morgenstern B."/>
            <person name="Thomma B.P.H.J."/>
            <person name="Kronstad J.W."/>
            <person name="Braus-Stromeyer S.A."/>
            <person name="Braus G.H."/>
        </authorList>
    </citation>
    <scope>NUCLEOTIDE SEQUENCE</scope>
    <source>
        <strain evidence="2">Vl32</strain>
    </source>
</reference>
<dbReference type="PANTHER" id="PTHR35391:SF7">
    <property type="entry name" value="C2H2-TYPE DOMAIN-CONTAINING PROTEIN"/>
    <property type="match status" value="1"/>
</dbReference>
<accession>A0A8I2ZEX7</accession>
<organism evidence="2 3">
    <name type="scientific">Verticillium longisporum</name>
    <name type="common">Verticillium dahliae var. longisporum</name>
    <dbReference type="NCBI Taxonomy" id="100787"/>
    <lineage>
        <taxon>Eukaryota</taxon>
        <taxon>Fungi</taxon>
        <taxon>Dikarya</taxon>
        <taxon>Ascomycota</taxon>
        <taxon>Pezizomycotina</taxon>
        <taxon>Sordariomycetes</taxon>
        <taxon>Hypocreomycetidae</taxon>
        <taxon>Glomerellales</taxon>
        <taxon>Plectosphaerellaceae</taxon>
        <taxon>Verticillium</taxon>
    </lineage>
</organism>
<name>A0A8I2ZEX7_VERLO</name>
<dbReference type="Proteomes" id="UP000689129">
    <property type="component" value="Unassembled WGS sequence"/>
</dbReference>
<proteinExistence type="predicted"/>
<evidence type="ECO:0000259" key="1">
    <source>
        <dbReference type="Pfam" id="PF26082"/>
    </source>
</evidence>